<evidence type="ECO:0000256" key="1">
    <source>
        <dbReference type="ARBA" id="ARBA00009981"/>
    </source>
</evidence>
<gene>
    <name evidence="3" type="ORF">BJ122_102121</name>
</gene>
<keyword evidence="4" id="KW-1185">Reference proteome</keyword>
<name>A0A318TSS0_9BRAD</name>
<dbReference type="Proteomes" id="UP000248148">
    <property type="component" value="Unassembled WGS sequence"/>
</dbReference>
<reference evidence="3 4" key="1">
    <citation type="submission" date="2018-06" db="EMBL/GenBank/DDBJ databases">
        <title>Genomic Encyclopedia of Archaeal and Bacterial Type Strains, Phase II (KMG-II): from individual species to whole genera.</title>
        <authorList>
            <person name="Goeker M."/>
        </authorList>
    </citation>
    <scope>NUCLEOTIDE SEQUENCE [LARGE SCALE GENOMIC DNA]</scope>
    <source>
        <strain evidence="3 4">JCM 11668</strain>
    </source>
</reference>
<comment type="similarity">
    <text evidence="1 2">Belongs to the phD/YefM antitoxin family.</text>
</comment>
<comment type="function">
    <text evidence="2">Antitoxin component of a type II toxin-antitoxin (TA) system.</text>
</comment>
<dbReference type="OrthoDB" id="9800503at2"/>
<dbReference type="SUPFAM" id="SSF143120">
    <property type="entry name" value="YefM-like"/>
    <property type="match status" value="1"/>
</dbReference>
<protein>
    <recommendedName>
        <fullName evidence="2">Antitoxin</fullName>
    </recommendedName>
</protein>
<evidence type="ECO:0000313" key="4">
    <source>
        <dbReference type="Proteomes" id="UP000248148"/>
    </source>
</evidence>
<dbReference type="EMBL" id="QJTI01000002">
    <property type="protein sequence ID" value="PYF04895.1"/>
    <property type="molecule type" value="Genomic_DNA"/>
</dbReference>
<accession>A0A318TSS0</accession>
<dbReference type="PANTHER" id="PTHR35377:SF8">
    <property type="entry name" value="ANTITOXIN VAPB22"/>
    <property type="match status" value="1"/>
</dbReference>
<evidence type="ECO:0000256" key="2">
    <source>
        <dbReference type="RuleBase" id="RU362080"/>
    </source>
</evidence>
<sequence length="86" mass="9664">MKQVGIFEAKTHLSSLLDAVEQGDEITITRHGKPVAKLVQIKDELTADQIAERRQAIRNLRQLARDLQTGASPAELKSWIDEGRRC</sequence>
<comment type="caution">
    <text evidence="3">The sequence shown here is derived from an EMBL/GenBank/DDBJ whole genome shotgun (WGS) entry which is preliminary data.</text>
</comment>
<dbReference type="AlphaFoldDB" id="A0A318TSS0"/>
<dbReference type="Pfam" id="PF02604">
    <property type="entry name" value="PhdYeFM_antitox"/>
    <property type="match status" value="1"/>
</dbReference>
<dbReference type="InterPro" id="IPR051416">
    <property type="entry name" value="phD-YefM_TA_antitoxins"/>
</dbReference>
<proteinExistence type="inferred from homology"/>
<dbReference type="NCBIfam" id="TIGR01552">
    <property type="entry name" value="phd_fam"/>
    <property type="match status" value="1"/>
</dbReference>
<dbReference type="InterPro" id="IPR036165">
    <property type="entry name" value="YefM-like_sf"/>
</dbReference>
<organism evidence="3 4">
    <name type="scientific">Rhodopseudomonas faecalis</name>
    <dbReference type="NCBI Taxonomy" id="99655"/>
    <lineage>
        <taxon>Bacteria</taxon>
        <taxon>Pseudomonadati</taxon>
        <taxon>Pseudomonadota</taxon>
        <taxon>Alphaproteobacteria</taxon>
        <taxon>Hyphomicrobiales</taxon>
        <taxon>Nitrobacteraceae</taxon>
        <taxon>Rhodopseudomonas</taxon>
    </lineage>
</organism>
<dbReference type="PANTHER" id="PTHR35377">
    <property type="entry name" value="ANTITOXIN VAPB49-RELATED-RELATED"/>
    <property type="match status" value="1"/>
</dbReference>
<dbReference type="InterPro" id="IPR006442">
    <property type="entry name" value="Antitoxin_Phd/YefM"/>
</dbReference>
<evidence type="ECO:0000313" key="3">
    <source>
        <dbReference type="EMBL" id="PYF04895.1"/>
    </source>
</evidence>
<dbReference type="Gene3D" id="3.40.1620.10">
    <property type="entry name" value="YefM-like domain"/>
    <property type="match status" value="1"/>
</dbReference>
<dbReference type="RefSeq" id="WP_110779553.1">
    <property type="nucleotide sequence ID" value="NZ_QJTI01000002.1"/>
</dbReference>